<dbReference type="Proteomes" id="UP001163046">
    <property type="component" value="Unassembled WGS sequence"/>
</dbReference>
<proteinExistence type="inferred from homology"/>
<evidence type="ECO:0000256" key="7">
    <source>
        <dbReference type="ARBA" id="ARBA00022833"/>
    </source>
</evidence>
<keyword evidence="7" id="KW-0862">Zinc</keyword>
<dbReference type="AlphaFoldDB" id="A0A9W9Z6X1"/>
<evidence type="ECO:0000256" key="9">
    <source>
        <dbReference type="PROSITE-ProRule" id="PRU01379"/>
    </source>
</evidence>
<sequence length="1091" mass="120670">MGNGRPCSGYASEYFKDGITNGAEWYVVMGGMQDYNYIHSNCLELTIEMSCVKFPAESKLKTYWDAHKVSLLTFMSQVHTGVKGVIRNDLGAGIGRATVSVSGIRHNIHSADDGDYWRLVVPGTYTITISAPGYISATNSVVVSSGLATELNFVLKQVGQPSLAPATVSSLQPTTTTVSSLQPAATQVLFPVETQLTTQETEFSQQSSVLLPTSSAVPSSSTEIKSTVKIQVPSQVPSVDSTVHYSQHNYQQMTSFLQEQASKCPSITKLASIGTSRGGKPIYSLEMTENPGLMQRKPHVGLVGSLQGTDIVGKELLLKLIEYLCNAYQQKEASITKLVQTTVLHIVPAVDVDGNEKAAEGDCSGTLDPKDDLSRSFYYNLTQKEQSSLPKNIAEFLQSAADEPQEVKLVKKWMKNNSFALVADFSGGEMVARYPMSIHMTESDAVKDSVTSDDGLFKELALSFSKTHPTMHLGHGCNESSAGFTDGIVNGAQWKELHYTMQDYAYLTLDIPQLSFFISCCKYPPATELENIWEANREPLLAFVGKAHQAVQGVLHTLDHRPLNSTTVIIKGSKSAIVLKQNGANLYRLLSKGKYKITAHALGYSSVTKEVTINDGLKADIMFNLHEKPRFTHHKYAAMEAFLRDVSSKCPSITRLYSIGQTVQYRDIWVMEISDNPGVHEAGEPEFSYVGGLHGNEVVGKEMLLLMIQHLCLSYGKDDLVTRLVNTTRIHIMPVLNLDGYELASEGDCSSNKGRNNARDVDINSNFPGLYDTRRKMHEAETNAMMKWIQKYPFVLSASLHGGSLVANFPFDVHPQGRALPNPTPDDDIFRYLATTYANSHPSMHYGKPLCPGPSVGEEFSKGITNGAAWRSSGGGMKDYIYQNTNCLEIGIHMGCCKFPYAQELEHHWKEHKDPLFFFVFQVHRGVKGFVYDDTGSPIPNAVISVKERDHDVTTAKDGDFWRILTPGAYQITASAPGREKVTLDAQVHPNEPATQVKFTLRKKNLVFGLPAAVMVGISALVTIVLVLVVVGLWRLARYRKQLQVRRNGYIMDYEQERSINSFNSKALLNNEYSDDTDDDEEDIILENVRR</sequence>
<dbReference type="GO" id="GO:0005615">
    <property type="term" value="C:extracellular space"/>
    <property type="evidence" value="ECO:0007669"/>
    <property type="project" value="TreeGrafter"/>
</dbReference>
<evidence type="ECO:0000256" key="10">
    <source>
        <dbReference type="SAM" id="Phobius"/>
    </source>
</evidence>
<comment type="similarity">
    <text evidence="2 9">Belongs to the peptidase M14 family.</text>
</comment>
<evidence type="ECO:0000256" key="2">
    <source>
        <dbReference type="ARBA" id="ARBA00005988"/>
    </source>
</evidence>
<accession>A0A9W9Z6X1</accession>
<dbReference type="InterPro" id="IPR050753">
    <property type="entry name" value="Peptidase_M14_domain"/>
</dbReference>
<dbReference type="InterPro" id="IPR008969">
    <property type="entry name" value="CarboxyPept-like_regulatory"/>
</dbReference>
<dbReference type="SUPFAM" id="SSF49464">
    <property type="entry name" value="Carboxypeptidase regulatory domain-like"/>
    <property type="match status" value="3"/>
</dbReference>
<comment type="caution">
    <text evidence="9">Lacks conserved residue(s) required for the propagation of feature annotation.</text>
</comment>
<evidence type="ECO:0000256" key="8">
    <source>
        <dbReference type="ARBA" id="ARBA00023180"/>
    </source>
</evidence>
<keyword evidence="10" id="KW-0472">Membrane</keyword>
<dbReference type="PROSITE" id="PS00133">
    <property type="entry name" value="CARBOXYPEPT_ZN_2"/>
    <property type="match status" value="1"/>
</dbReference>
<evidence type="ECO:0000256" key="4">
    <source>
        <dbReference type="ARBA" id="ARBA00022670"/>
    </source>
</evidence>
<keyword evidence="10" id="KW-0812">Transmembrane</keyword>
<feature type="domain" description="Peptidase M14" evidence="11">
    <location>
        <begin position="1"/>
        <end position="78"/>
    </location>
</feature>
<evidence type="ECO:0000259" key="11">
    <source>
        <dbReference type="PROSITE" id="PS52035"/>
    </source>
</evidence>
<dbReference type="PROSITE" id="PS52035">
    <property type="entry name" value="PEPTIDASE_M14"/>
    <property type="match status" value="3"/>
</dbReference>
<dbReference type="PRINTS" id="PR00765">
    <property type="entry name" value="CRBOXYPTASEA"/>
</dbReference>
<dbReference type="CDD" id="cd03858">
    <property type="entry name" value="M14_CP_N-E_like"/>
    <property type="match status" value="1"/>
</dbReference>
<feature type="domain" description="Peptidase M14" evidence="11">
    <location>
        <begin position="632"/>
        <end position="923"/>
    </location>
</feature>
<dbReference type="GO" id="GO:0008270">
    <property type="term" value="F:zinc ion binding"/>
    <property type="evidence" value="ECO:0007669"/>
    <property type="project" value="InterPro"/>
</dbReference>
<gene>
    <name evidence="12" type="ORF">OS493_036736</name>
</gene>
<dbReference type="Gene3D" id="2.60.40.1120">
    <property type="entry name" value="Carboxypeptidase-like, regulatory domain"/>
    <property type="match status" value="3"/>
</dbReference>
<reference evidence="12" key="1">
    <citation type="submission" date="2023-01" db="EMBL/GenBank/DDBJ databases">
        <title>Genome assembly of the deep-sea coral Lophelia pertusa.</title>
        <authorList>
            <person name="Herrera S."/>
            <person name="Cordes E."/>
        </authorList>
    </citation>
    <scope>NUCLEOTIDE SEQUENCE</scope>
    <source>
        <strain evidence="12">USNM1676648</strain>
        <tissue evidence="12">Polyp</tissue>
    </source>
</reference>
<feature type="domain" description="Peptidase M14" evidence="11">
    <location>
        <begin position="246"/>
        <end position="547"/>
    </location>
</feature>
<dbReference type="EMBL" id="MU826413">
    <property type="protein sequence ID" value="KAJ7376132.1"/>
    <property type="molecule type" value="Genomic_DNA"/>
</dbReference>
<keyword evidence="5" id="KW-0479">Metal-binding</keyword>
<dbReference type="FunFam" id="3.40.630.10:FF:000020">
    <property type="entry name" value="Carboxypeptidase D"/>
    <property type="match status" value="1"/>
</dbReference>
<dbReference type="PANTHER" id="PTHR11532:SF73">
    <property type="entry name" value="CARBOXYPEPTIDASE D"/>
    <property type="match status" value="1"/>
</dbReference>
<evidence type="ECO:0000256" key="6">
    <source>
        <dbReference type="ARBA" id="ARBA00022801"/>
    </source>
</evidence>
<comment type="caution">
    <text evidence="12">The sequence shown here is derived from an EMBL/GenBank/DDBJ whole genome shotgun (WGS) entry which is preliminary data.</text>
</comment>
<dbReference type="OrthoDB" id="10249045at2759"/>
<dbReference type="GO" id="GO:0006518">
    <property type="term" value="P:peptide metabolic process"/>
    <property type="evidence" value="ECO:0007669"/>
    <property type="project" value="TreeGrafter"/>
</dbReference>
<dbReference type="SUPFAM" id="SSF53187">
    <property type="entry name" value="Zn-dependent exopeptidases"/>
    <property type="match status" value="3"/>
</dbReference>
<protein>
    <recommendedName>
        <fullName evidence="11">Peptidase M14 domain-containing protein</fullName>
    </recommendedName>
</protein>
<comment type="cofactor">
    <cofactor evidence="1">
        <name>Zn(2+)</name>
        <dbReference type="ChEBI" id="CHEBI:29105"/>
    </cofactor>
</comment>
<dbReference type="PROSITE" id="PS00132">
    <property type="entry name" value="CARBOXYPEPT_ZN_1"/>
    <property type="match status" value="1"/>
</dbReference>
<keyword evidence="4" id="KW-0645">Protease</keyword>
<evidence type="ECO:0000313" key="13">
    <source>
        <dbReference type="Proteomes" id="UP001163046"/>
    </source>
</evidence>
<feature type="active site" description="Proton donor/acceptor" evidence="9">
    <location>
        <position position="48"/>
    </location>
</feature>
<dbReference type="Pfam" id="PF00246">
    <property type="entry name" value="Peptidase_M14"/>
    <property type="match status" value="3"/>
</dbReference>
<dbReference type="FunFam" id="2.60.40.1120:FF:000004">
    <property type="entry name" value="Carboxypeptidase E"/>
    <property type="match status" value="2"/>
</dbReference>
<dbReference type="Pfam" id="PF13620">
    <property type="entry name" value="CarboxypepD_reg"/>
    <property type="match status" value="2"/>
</dbReference>
<name>A0A9W9Z6X1_9CNID</name>
<dbReference type="InterPro" id="IPR000834">
    <property type="entry name" value="Peptidase_M14"/>
</dbReference>
<feature type="transmembrane region" description="Helical" evidence="10">
    <location>
        <begin position="1006"/>
        <end position="1037"/>
    </location>
</feature>
<evidence type="ECO:0000256" key="5">
    <source>
        <dbReference type="ARBA" id="ARBA00022723"/>
    </source>
</evidence>
<dbReference type="GO" id="GO:0016485">
    <property type="term" value="P:protein processing"/>
    <property type="evidence" value="ECO:0007669"/>
    <property type="project" value="TreeGrafter"/>
</dbReference>
<keyword evidence="10" id="KW-1133">Transmembrane helix</keyword>
<dbReference type="InterPro" id="IPR057247">
    <property type="entry name" value="CARBOXYPEPT_ZN_2"/>
</dbReference>
<dbReference type="CDD" id="cd11308">
    <property type="entry name" value="Peptidase_M14NE-CP-C_like"/>
    <property type="match status" value="2"/>
</dbReference>
<evidence type="ECO:0000256" key="1">
    <source>
        <dbReference type="ARBA" id="ARBA00001947"/>
    </source>
</evidence>
<keyword evidence="13" id="KW-1185">Reference proteome</keyword>
<evidence type="ECO:0000256" key="3">
    <source>
        <dbReference type="ARBA" id="ARBA00022645"/>
    </source>
</evidence>
<dbReference type="GO" id="GO:0004181">
    <property type="term" value="F:metallocarboxypeptidase activity"/>
    <property type="evidence" value="ECO:0007669"/>
    <property type="project" value="InterPro"/>
</dbReference>
<evidence type="ECO:0000313" key="12">
    <source>
        <dbReference type="EMBL" id="KAJ7376132.1"/>
    </source>
</evidence>
<dbReference type="SMART" id="SM00631">
    <property type="entry name" value="Zn_pept"/>
    <property type="match status" value="1"/>
</dbReference>
<keyword evidence="6" id="KW-0378">Hydrolase</keyword>
<dbReference type="Gene3D" id="3.40.630.10">
    <property type="entry name" value="Zn peptidases"/>
    <property type="match status" value="3"/>
</dbReference>
<keyword evidence="8" id="KW-0325">Glycoprotein</keyword>
<organism evidence="12 13">
    <name type="scientific">Desmophyllum pertusum</name>
    <dbReference type="NCBI Taxonomy" id="174260"/>
    <lineage>
        <taxon>Eukaryota</taxon>
        <taxon>Metazoa</taxon>
        <taxon>Cnidaria</taxon>
        <taxon>Anthozoa</taxon>
        <taxon>Hexacorallia</taxon>
        <taxon>Scleractinia</taxon>
        <taxon>Caryophylliina</taxon>
        <taxon>Caryophylliidae</taxon>
        <taxon>Desmophyllum</taxon>
    </lineage>
</organism>
<dbReference type="PANTHER" id="PTHR11532">
    <property type="entry name" value="PROTEASE M14 CARBOXYPEPTIDASE"/>
    <property type="match status" value="1"/>
</dbReference>
<keyword evidence="3" id="KW-0121">Carboxypeptidase</keyword>
<dbReference type="InterPro" id="IPR057246">
    <property type="entry name" value="CARBOXYPEPT_ZN_1"/>
</dbReference>